<protein>
    <submittedName>
        <fullName evidence="1">Uncharacterized protein</fullName>
    </submittedName>
</protein>
<accession>A0A1I4B6B0</accession>
<keyword evidence="2" id="KW-1185">Reference proteome</keyword>
<dbReference type="AlphaFoldDB" id="A0A1I4B6B0"/>
<sequence length="46" mass="4893">MTPLRATLLSFFMLFAITAWGVAIYTADAATGHTVVDGYGVTALTR</sequence>
<dbReference type="RefSeq" id="WP_188130444.1">
    <property type="nucleotide sequence ID" value="NZ_BSPE01000078.1"/>
</dbReference>
<name>A0A1I4B6B0_9HYPH</name>
<gene>
    <name evidence="1" type="ORF">SAMN04488498_109172</name>
</gene>
<proteinExistence type="predicted"/>
<evidence type="ECO:0000313" key="2">
    <source>
        <dbReference type="Proteomes" id="UP000323300"/>
    </source>
</evidence>
<dbReference type="EMBL" id="FOSL01000009">
    <property type="protein sequence ID" value="SFK63406.1"/>
    <property type="molecule type" value="Genomic_DNA"/>
</dbReference>
<organism evidence="1 2">
    <name type="scientific">Neomesorhizobium albiziae</name>
    <dbReference type="NCBI Taxonomy" id="335020"/>
    <lineage>
        <taxon>Bacteria</taxon>
        <taxon>Pseudomonadati</taxon>
        <taxon>Pseudomonadota</taxon>
        <taxon>Alphaproteobacteria</taxon>
        <taxon>Hyphomicrobiales</taxon>
        <taxon>Phyllobacteriaceae</taxon>
        <taxon>Neomesorhizobium</taxon>
    </lineage>
</organism>
<reference evidence="1 2" key="1">
    <citation type="submission" date="2016-10" db="EMBL/GenBank/DDBJ databases">
        <authorList>
            <person name="Varghese N."/>
            <person name="Submissions S."/>
        </authorList>
    </citation>
    <scope>NUCLEOTIDE SEQUENCE [LARGE SCALE GENOMIC DNA]</scope>
    <source>
        <strain evidence="1 2">DSM 21822</strain>
    </source>
</reference>
<evidence type="ECO:0000313" key="1">
    <source>
        <dbReference type="EMBL" id="SFK63406.1"/>
    </source>
</evidence>
<dbReference type="Proteomes" id="UP000323300">
    <property type="component" value="Unassembled WGS sequence"/>
</dbReference>